<dbReference type="InterPro" id="IPR036025">
    <property type="entry name" value="RtcB-like_sf"/>
</dbReference>
<dbReference type="EMBL" id="BAAAHC010000019">
    <property type="protein sequence ID" value="GAA0535763.1"/>
    <property type="molecule type" value="Genomic_DNA"/>
</dbReference>
<evidence type="ECO:0000256" key="5">
    <source>
        <dbReference type="ARBA" id="ARBA00022741"/>
    </source>
</evidence>
<dbReference type="InterPro" id="IPR001233">
    <property type="entry name" value="RtcB"/>
</dbReference>
<dbReference type="Proteomes" id="UP001500220">
    <property type="component" value="Unassembled WGS sequence"/>
</dbReference>
<comment type="caution">
    <text evidence="12">The sequence shown here is derived from an EMBL/GenBank/DDBJ whole genome shotgun (WGS) entry which is preliminary data.</text>
</comment>
<evidence type="ECO:0000313" key="13">
    <source>
        <dbReference type="Proteomes" id="UP000597989"/>
    </source>
</evidence>
<evidence type="ECO:0000313" key="14">
    <source>
        <dbReference type="Proteomes" id="UP001500220"/>
    </source>
</evidence>
<keyword evidence="4" id="KW-0479">Metal-binding</keyword>
<keyword evidence="7" id="KW-0342">GTP-binding</keyword>
<feature type="region of interest" description="Disordered" evidence="10">
    <location>
        <begin position="64"/>
        <end position="86"/>
    </location>
</feature>
<name>A0A917JV92_9PSEU</name>
<evidence type="ECO:0000256" key="7">
    <source>
        <dbReference type="ARBA" id="ARBA00023134"/>
    </source>
</evidence>
<reference evidence="12 13" key="1">
    <citation type="journal article" date="2014" name="Int. J. Syst. Evol. Microbiol.">
        <title>Complete genome sequence of Corynebacterium casei LMG S-19264T (=DSM 44701T), isolated from a smear-ripened cheese.</title>
        <authorList>
            <consortium name="US DOE Joint Genome Institute (JGI-PGF)"/>
            <person name="Walter F."/>
            <person name="Albersmeier A."/>
            <person name="Kalinowski J."/>
            <person name="Ruckert C."/>
        </authorList>
    </citation>
    <scope>NUCLEOTIDE SEQUENCE [LARGE SCALE GENOMIC DNA]</scope>
    <source>
        <strain evidence="12 13">CGMCC 4.7206</strain>
    </source>
</reference>
<dbReference type="GO" id="GO:0170057">
    <property type="term" value="F:RNA ligase (GTP) activity"/>
    <property type="evidence" value="ECO:0007669"/>
    <property type="project" value="UniProtKB-EC"/>
</dbReference>
<dbReference type="GO" id="GO:0042245">
    <property type="term" value="P:RNA repair"/>
    <property type="evidence" value="ECO:0007669"/>
    <property type="project" value="UniProtKB-KW"/>
</dbReference>
<dbReference type="Pfam" id="PF01139">
    <property type="entry name" value="RtcB"/>
    <property type="match status" value="1"/>
</dbReference>
<evidence type="ECO:0000256" key="2">
    <source>
        <dbReference type="ARBA" id="ARBA00012726"/>
    </source>
</evidence>
<reference evidence="11 14" key="2">
    <citation type="journal article" date="2019" name="Int. J. Syst. Evol. Microbiol.">
        <title>The Global Catalogue of Microorganisms (GCM) 10K type strain sequencing project: providing services to taxonomists for standard genome sequencing and annotation.</title>
        <authorList>
            <consortium name="The Broad Institute Genomics Platform"/>
            <consortium name="The Broad Institute Genome Sequencing Center for Infectious Disease"/>
            <person name="Wu L."/>
            <person name="Ma J."/>
        </authorList>
    </citation>
    <scope>NUCLEOTIDE SEQUENCE [LARGE SCALE GENOMIC DNA]</scope>
    <source>
        <strain evidence="11 14">JCM 10664</strain>
    </source>
</reference>
<sequence>MFKQIRDRAAVAVAAACAVSRVMSLVHGVLARTVPGARFGEPISCHHNHVAEETHDGVDVLVPPQGHDPRRRGDLGIIPGSMGTGP</sequence>
<keyword evidence="8" id="KW-0464">Manganese</keyword>
<accession>A0A917JV92</accession>
<keyword evidence="5" id="KW-0547">Nucleotide-binding</keyword>
<reference evidence="11" key="4">
    <citation type="submission" date="2023-12" db="EMBL/GenBank/DDBJ databases">
        <authorList>
            <person name="Sun Q."/>
            <person name="Inoue M."/>
        </authorList>
    </citation>
    <scope>NUCLEOTIDE SEQUENCE</scope>
    <source>
        <strain evidence="11">JCM 10664</strain>
    </source>
</reference>
<proteinExistence type="predicted"/>
<dbReference type="Proteomes" id="UP000597989">
    <property type="component" value="Unassembled WGS sequence"/>
</dbReference>
<comment type="catalytic activity">
    <reaction evidence="9">
        <text>a 3'-end 3'-phospho-ribonucleotide-RNA + a 5'-end dephospho-ribonucleoside-RNA + GTP = a ribonucleotidyl-ribonucleotide-RNA + GMP + diphosphate</text>
        <dbReference type="Rhea" id="RHEA:68076"/>
        <dbReference type="Rhea" id="RHEA-COMP:10463"/>
        <dbReference type="Rhea" id="RHEA-COMP:13936"/>
        <dbReference type="Rhea" id="RHEA-COMP:17355"/>
        <dbReference type="ChEBI" id="CHEBI:33019"/>
        <dbReference type="ChEBI" id="CHEBI:37565"/>
        <dbReference type="ChEBI" id="CHEBI:58115"/>
        <dbReference type="ChEBI" id="CHEBI:83062"/>
        <dbReference type="ChEBI" id="CHEBI:138284"/>
        <dbReference type="ChEBI" id="CHEBI:173118"/>
        <dbReference type="EC" id="6.5.1.8"/>
    </reaction>
</comment>
<keyword evidence="3" id="KW-0436">Ligase</keyword>
<dbReference type="GO" id="GO:0046872">
    <property type="term" value="F:metal ion binding"/>
    <property type="evidence" value="ECO:0007669"/>
    <property type="project" value="UniProtKB-KW"/>
</dbReference>
<evidence type="ECO:0000256" key="6">
    <source>
        <dbReference type="ARBA" id="ARBA00022800"/>
    </source>
</evidence>
<dbReference type="EMBL" id="BMMT01000007">
    <property type="protein sequence ID" value="GGI86703.1"/>
    <property type="molecule type" value="Genomic_DNA"/>
</dbReference>
<comment type="cofactor">
    <cofactor evidence="1">
        <name>Mn(2+)</name>
        <dbReference type="ChEBI" id="CHEBI:29035"/>
    </cofactor>
</comment>
<reference evidence="12" key="3">
    <citation type="submission" date="2020-09" db="EMBL/GenBank/DDBJ databases">
        <authorList>
            <person name="Sun Q."/>
            <person name="Zhou Y."/>
        </authorList>
    </citation>
    <scope>NUCLEOTIDE SEQUENCE</scope>
    <source>
        <strain evidence="12">CGMCC 4.7206</strain>
    </source>
</reference>
<evidence type="ECO:0000256" key="4">
    <source>
        <dbReference type="ARBA" id="ARBA00022723"/>
    </source>
</evidence>
<evidence type="ECO:0000313" key="11">
    <source>
        <dbReference type="EMBL" id="GAA0535763.1"/>
    </source>
</evidence>
<organism evidence="12 13">
    <name type="scientific">Saccharopolyspora thermophila</name>
    <dbReference type="NCBI Taxonomy" id="89367"/>
    <lineage>
        <taxon>Bacteria</taxon>
        <taxon>Bacillati</taxon>
        <taxon>Actinomycetota</taxon>
        <taxon>Actinomycetes</taxon>
        <taxon>Pseudonocardiales</taxon>
        <taxon>Pseudonocardiaceae</taxon>
        <taxon>Saccharopolyspora</taxon>
    </lineage>
</organism>
<gene>
    <name evidence="11" type="ORF">GCM10009545_43000</name>
    <name evidence="12" type="ORF">GCM10011581_24730</name>
</gene>
<dbReference type="EC" id="6.5.1.8" evidence="2"/>
<evidence type="ECO:0000313" key="12">
    <source>
        <dbReference type="EMBL" id="GGI86703.1"/>
    </source>
</evidence>
<evidence type="ECO:0000256" key="8">
    <source>
        <dbReference type="ARBA" id="ARBA00023211"/>
    </source>
</evidence>
<dbReference type="AlphaFoldDB" id="A0A917JV92"/>
<dbReference type="GO" id="GO:0005525">
    <property type="term" value="F:GTP binding"/>
    <property type="evidence" value="ECO:0007669"/>
    <property type="project" value="UniProtKB-KW"/>
</dbReference>
<protein>
    <recommendedName>
        <fullName evidence="2">3'-phosphate/5'-hydroxy nucleic acid ligase</fullName>
        <ecNumber evidence="2">6.5.1.8</ecNumber>
    </recommendedName>
</protein>
<keyword evidence="14" id="KW-1185">Reference proteome</keyword>
<dbReference type="GO" id="GO:0006396">
    <property type="term" value="P:RNA processing"/>
    <property type="evidence" value="ECO:0007669"/>
    <property type="project" value="InterPro"/>
</dbReference>
<evidence type="ECO:0000256" key="3">
    <source>
        <dbReference type="ARBA" id="ARBA00022598"/>
    </source>
</evidence>
<evidence type="ECO:0000256" key="1">
    <source>
        <dbReference type="ARBA" id="ARBA00001936"/>
    </source>
</evidence>
<dbReference type="SUPFAM" id="SSF103365">
    <property type="entry name" value="Hypothetical protein PH1602"/>
    <property type="match status" value="1"/>
</dbReference>
<evidence type="ECO:0000256" key="10">
    <source>
        <dbReference type="SAM" id="MobiDB-lite"/>
    </source>
</evidence>
<keyword evidence="6" id="KW-0692">RNA repair</keyword>
<evidence type="ECO:0000256" key="9">
    <source>
        <dbReference type="ARBA" id="ARBA00047746"/>
    </source>
</evidence>